<keyword evidence="1" id="KW-0472">Membrane</keyword>
<gene>
    <name evidence="2" type="ORF">FHL15_011389</name>
</gene>
<dbReference type="OrthoDB" id="4767533at2759"/>
<evidence type="ECO:0000313" key="3">
    <source>
        <dbReference type="Proteomes" id="UP000319160"/>
    </source>
</evidence>
<proteinExistence type="predicted"/>
<name>A0A553HIE3_9PEZI</name>
<keyword evidence="1" id="KW-0812">Transmembrane</keyword>
<comment type="caution">
    <text evidence="2">The sequence shown here is derived from an EMBL/GenBank/DDBJ whole genome shotgun (WGS) entry which is preliminary data.</text>
</comment>
<reference evidence="3" key="1">
    <citation type="submission" date="2019-06" db="EMBL/GenBank/DDBJ databases">
        <title>Draft genome sequence of the griseofulvin-producing fungus Xylaria cubensis strain G536.</title>
        <authorList>
            <person name="Mead M.E."/>
            <person name="Raja H.A."/>
            <person name="Steenwyk J.L."/>
            <person name="Knowles S.L."/>
            <person name="Oberlies N.H."/>
            <person name="Rokas A."/>
        </authorList>
    </citation>
    <scope>NUCLEOTIDE SEQUENCE [LARGE SCALE GENOMIC DNA]</scope>
    <source>
        <strain evidence="3">G536</strain>
    </source>
</reference>
<dbReference type="Proteomes" id="UP000319160">
    <property type="component" value="Unassembled WGS sequence"/>
</dbReference>
<dbReference type="EMBL" id="VFLP01000134">
    <property type="protein sequence ID" value="TRX87718.1"/>
    <property type="molecule type" value="Genomic_DNA"/>
</dbReference>
<keyword evidence="1" id="KW-1133">Transmembrane helix</keyword>
<dbReference type="STRING" id="2512241.A0A553HIE3"/>
<accession>A0A553HIE3</accession>
<protein>
    <submittedName>
        <fullName evidence="2">Uncharacterized protein</fullName>
    </submittedName>
</protein>
<evidence type="ECO:0000256" key="1">
    <source>
        <dbReference type="SAM" id="Phobius"/>
    </source>
</evidence>
<sequence length="500" mass="56997">MASEDWKSNEKVECYVRLAGNLDGLVKLRWFQYQRPWHSKIRLPIEEDRFEGPEFYHFECHDLDCLIVVLRMLMSLDFTPKPEYATAAVMTCATHHFGMDRPADYQVKGMLAQKLFPELKNPNITNSINDVLPKMTFENLLKHPGIDKVIFGSPYFLLQHPQLIVINPALLTHIESVRDISSVDDMIVNQVNWDGCRELSEVASEQASYLNLAAENGTKVHRRFCAVPLLVRVMFTPDKDHPRSFGDVQRFTLRAPMTKRLPNKVVEVLSDSTYLLRAVVKMDPKNPIENPAEVRLYDVNAVMMLGDPRCNDVYRPVAEHKLRPDSGWKLGDPNFKFMLFYNVWEGEKYPTPLVTPIEYRSPDPIRSYEVPERNKVEESEEDSERDDLTIATTRATNNERQWNVIILAIEVLVVSRIADEILMGFVAMTVIPIIIRVVVANVSRIMSAAVVTALEDLEIVAEKKAVVVVGEEDLKVFTEAEAIVAGVLSSCRQRNGKIVV</sequence>
<evidence type="ECO:0000313" key="2">
    <source>
        <dbReference type="EMBL" id="TRX87718.1"/>
    </source>
</evidence>
<dbReference type="AlphaFoldDB" id="A0A553HIE3"/>
<feature type="transmembrane region" description="Helical" evidence="1">
    <location>
        <begin position="421"/>
        <end position="439"/>
    </location>
</feature>
<organism evidence="2 3">
    <name type="scientific">Xylaria flabelliformis</name>
    <dbReference type="NCBI Taxonomy" id="2512241"/>
    <lineage>
        <taxon>Eukaryota</taxon>
        <taxon>Fungi</taxon>
        <taxon>Dikarya</taxon>
        <taxon>Ascomycota</taxon>
        <taxon>Pezizomycotina</taxon>
        <taxon>Sordariomycetes</taxon>
        <taxon>Xylariomycetidae</taxon>
        <taxon>Xylariales</taxon>
        <taxon>Xylariaceae</taxon>
        <taxon>Xylaria</taxon>
    </lineage>
</organism>
<keyword evidence="3" id="KW-1185">Reference proteome</keyword>